<name>A0AC61NI76_9BACT</name>
<dbReference type="Proteomes" id="UP000826212">
    <property type="component" value="Chromosome"/>
</dbReference>
<dbReference type="EMBL" id="CP081303">
    <property type="protein sequence ID" value="QZE15400.1"/>
    <property type="molecule type" value="Genomic_DNA"/>
</dbReference>
<sequence>MNKFDKFPINPTKTTFFYGWIIVAVGTIGILFSLPGQTSGVSVFTDHILQALNISRNNLTTAYMIGTIGSSMFLTKVGKMFDKKGARILIIFASLLLSTSCFLISISPQIIDIFASLFHHVDRLAIVIIIMSLIFFLLRFSGQGMMTMVSRTMIMKWFDQKRGFANAISAIFVSIGFSIAPLIFAIDIEHYNWDGAYQVLGASLLLFTIFALCFYRDNPEKFGLIPDGENHVCENGEYKKRYQFTLKEAKRTTAFWGVALSTTFFGFFVSGFNFNIVSIYKQAGYTEIEALKTFIPATVIAIIISMISSYLSDYIRIKLILFVYVIGAFICAISFTYLDVSPIAYYAEIIGIGILNGTYSTISSVGHPRFFGRDHLGAISGFNMSMIVFFSAIAPLLFSLSESYLGGYKTAGYISIVFAVILTIVIMRVKNPVVPKSE</sequence>
<proteinExistence type="predicted"/>
<protein>
    <submittedName>
        <fullName evidence="1">MFS transporter</fullName>
    </submittedName>
</protein>
<evidence type="ECO:0000313" key="2">
    <source>
        <dbReference type="Proteomes" id="UP000826212"/>
    </source>
</evidence>
<accession>A0AC61NI76</accession>
<reference evidence="1" key="1">
    <citation type="submission" date="2021-08" db="EMBL/GenBank/DDBJ databases">
        <title>Novel anaerobic bacterium isolated from sea squirt in East Sea, Republic of Korea.</title>
        <authorList>
            <person name="Nguyen T.H."/>
            <person name="Li Z."/>
            <person name="Lee Y.-J."/>
            <person name="Ko J."/>
            <person name="Kim S.-G."/>
        </authorList>
    </citation>
    <scope>NUCLEOTIDE SEQUENCE</scope>
    <source>
        <strain evidence="1">KCTC 25031</strain>
    </source>
</reference>
<evidence type="ECO:0000313" key="1">
    <source>
        <dbReference type="EMBL" id="QZE15400.1"/>
    </source>
</evidence>
<organism evidence="1 2">
    <name type="scientific">Halosquirtibacter laminarini</name>
    <dbReference type="NCBI Taxonomy" id="3374600"/>
    <lineage>
        <taxon>Bacteria</taxon>
        <taxon>Pseudomonadati</taxon>
        <taxon>Bacteroidota</taxon>
        <taxon>Bacteroidia</taxon>
        <taxon>Marinilabiliales</taxon>
        <taxon>Prolixibacteraceae</taxon>
        <taxon>Halosquirtibacter</taxon>
    </lineage>
</organism>
<keyword evidence="2" id="KW-1185">Reference proteome</keyword>
<gene>
    <name evidence="1" type="ORF">K4L44_06085</name>
</gene>